<proteinExistence type="inferred from homology"/>
<sequence>MGLFDRISKVFSSNINAMVSAAEDPEKMLEQALIDMNEDLVSLRQAVAQAIASQKRLEQQYNTNQQQASEWERRAKLALTKGDEALALEALNRKKTNTETALALKAQLEQSAAQVATLKKNMTALEGKISEAKTKKDMLIARARAAKASEQIQKVVGNINTSSSAALFERMENKVLEQEARSEAIAELSGSALESQFAQLESGDVNDELEELKRQIAGTPSTTGALPAASSPFPVDASSSPPSYQSTVPSDPDIDEIRRALEKN</sequence>
<dbReference type="RefSeq" id="WP_322879340.1">
    <property type="nucleotide sequence ID" value="NZ_JAVMIP010000022.1"/>
</dbReference>
<dbReference type="Proteomes" id="UP001268256">
    <property type="component" value="Unassembled WGS sequence"/>
</dbReference>
<keyword evidence="5" id="KW-1185">Reference proteome</keyword>
<gene>
    <name evidence="4" type="ORF">RIF25_15095</name>
</gene>
<dbReference type="EMBL" id="JAVMIP010000022">
    <property type="protein sequence ID" value="MDS3862128.1"/>
    <property type="molecule type" value="Genomic_DNA"/>
</dbReference>
<feature type="region of interest" description="Disordered" evidence="3">
    <location>
        <begin position="213"/>
        <end position="254"/>
    </location>
</feature>
<dbReference type="AlphaFoldDB" id="A0AAE4FTN9"/>
<dbReference type="PANTHER" id="PTHR31088">
    <property type="entry name" value="MEMBRANE-ASSOCIATED PROTEIN VIPP1, CHLOROPLASTIC"/>
    <property type="match status" value="1"/>
</dbReference>
<feature type="coiled-coil region" evidence="2">
    <location>
        <begin position="40"/>
        <end position="74"/>
    </location>
</feature>
<dbReference type="Pfam" id="PF04012">
    <property type="entry name" value="PspA_IM30"/>
    <property type="match status" value="1"/>
</dbReference>
<accession>A0AAE4FTN9</accession>
<dbReference type="InterPro" id="IPR007157">
    <property type="entry name" value="PspA_VIPP1"/>
</dbReference>
<evidence type="ECO:0000313" key="4">
    <source>
        <dbReference type="EMBL" id="MDS3862128.1"/>
    </source>
</evidence>
<evidence type="ECO:0000256" key="1">
    <source>
        <dbReference type="ARBA" id="ARBA00043985"/>
    </source>
</evidence>
<evidence type="ECO:0000313" key="5">
    <source>
        <dbReference type="Proteomes" id="UP001268256"/>
    </source>
</evidence>
<reference evidence="5" key="1">
    <citation type="submission" date="2023-07" db="EMBL/GenBank/DDBJ databases">
        <authorList>
            <person name="Luz R."/>
            <person name="Cordeiro R."/>
            <person name="Fonseca A."/>
            <person name="Goncalves V."/>
        </authorList>
    </citation>
    <scope>NUCLEOTIDE SEQUENCE [LARGE SCALE GENOMIC DNA]</scope>
    <source>
        <strain evidence="5">BACA0444</strain>
    </source>
</reference>
<name>A0AAE4FTN9_9CYAN</name>
<feature type="compositionally biased region" description="Polar residues" evidence="3">
    <location>
        <begin position="237"/>
        <end position="249"/>
    </location>
</feature>
<protein>
    <submittedName>
        <fullName evidence="4">PspA/IM30 family protein</fullName>
    </submittedName>
</protein>
<keyword evidence="2" id="KW-0175">Coiled coil</keyword>
<evidence type="ECO:0000256" key="2">
    <source>
        <dbReference type="SAM" id="Coils"/>
    </source>
</evidence>
<comment type="similarity">
    <text evidence="1">Belongs to the PspA/Vipp/IM30 family.</text>
</comment>
<feature type="coiled-coil region" evidence="2">
    <location>
        <begin position="101"/>
        <end position="135"/>
    </location>
</feature>
<dbReference type="PANTHER" id="PTHR31088:SF6">
    <property type="entry name" value="PHAGE SHOCK PROTEIN A"/>
    <property type="match status" value="1"/>
</dbReference>
<comment type="caution">
    <text evidence="4">The sequence shown here is derived from an EMBL/GenBank/DDBJ whole genome shotgun (WGS) entry which is preliminary data.</text>
</comment>
<organism evidence="4 5">
    <name type="scientific">Pseudocalidococcus azoricus BACA0444</name>
    <dbReference type="NCBI Taxonomy" id="2918990"/>
    <lineage>
        <taxon>Bacteria</taxon>
        <taxon>Bacillati</taxon>
        <taxon>Cyanobacteriota</taxon>
        <taxon>Cyanophyceae</taxon>
        <taxon>Acaryochloridales</taxon>
        <taxon>Thermosynechococcaceae</taxon>
        <taxon>Pseudocalidococcus</taxon>
        <taxon>Pseudocalidococcus azoricus</taxon>
    </lineage>
</organism>
<evidence type="ECO:0000256" key="3">
    <source>
        <dbReference type="SAM" id="MobiDB-lite"/>
    </source>
</evidence>